<dbReference type="Proteomes" id="UP001499852">
    <property type="component" value="Unassembled WGS sequence"/>
</dbReference>
<dbReference type="EMBL" id="BAABIA010000011">
    <property type="protein sequence ID" value="GAA5148338.1"/>
    <property type="molecule type" value="Genomic_DNA"/>
</dbReference>
<keyword evidence="3" id="KW-1185">Reference proteome</keyword>
<evidence type="ECO:0000256" key="1">
    <source>
        <dbReference type="SAM" id="SignalP"/>
    </source>
</evidence>
<proteinExistence type="predicted"/>
<comment type="caution">
    <text evidence="2">The sequence shown here is derived from an EMBL/GenBank/DDBJ whole genome shotgun (WGS) entry which is preliminary data.</text>
</comment>
<sequence>MNRPLLITLLGLLVTASSAADVPFRPEAGKFPPLEKAHSYRGELVFVDHANRRGSLRVQGTGTFRRNDPHPFALLPYGQVRYHGAPADLRDIPLGTVLHVRAYLPPDPKISAVPVLPINNKEKDADHNRGAGIAPAENHVLLLEDEPSHCLREGLVWKLKELDLKNNAGLIVASREPKEGVGAEGKANEENLTFDAATRIWRGRECLSFADLITEGIWPASGKKTLGGQAVLLGITWKPTPGGVFTRFHISDIWLDDTAMQRSSHLQAEAHKAFIRSRWMPAWVDAVEYGKFGRATVTATLFGGADPAIYADFKKGISAFVNGVENTLKHTEGGTAGPTQLASRGELLEVTASSDDIPLGSSGIQIRFETDLITEGIRPTRVIRIRPADWPDVHIPREEYLDSGKFKHEDRFPTPVIFPEY</sequence>
<name>A0ABP9PL82_9BACT</name>
<keyword evidence="1" id="KW-0732">Signal</keyword>
<feature type="chain" id="PRO_5046142284" evidence="1">
    <location>
        <begin position="20"/>
        <end position="421"/>
    </location>
</feature>
<reference evidence="3" key="1">
    <citation type="journal article" date="2019" name="Int. J. Syst. Evol. Microbiol.">
        <title>The Global Catalogue of Microorganisms (GCM) 10K type strain sequencing project: providing services to taxonomists for standard genome sequencing and annotation.</title>
        <authorList>
            <consortium name="The Broad Institute Genomics Platform"/>
            <consortium name="The Broad Institute Genome Sequencing Center for Infectious Disease"/>
            <person name="Wu L."/>
            <person name="Ma J."/>
        </authorList>
    </citation>
    <scope>NUCLEOTIDE SEQUENCE [LARGE SCALE GENOMIC DNA]</scope>
    <source>
        <strain evidence="3">JCM 18053</strain>
    </source>
</reference>
<evidence type="ECO:0000313" key="3">
    <source>
        <dbReference type="Proteomes" id="UP001499852"/>
    </source>
</evidence>
<gene>
    <name evidence="2" type="ORF">GCM10023213_44410</name>
</gene>
<accession>A0ABP9PL82</accession>
<feature type="signal peptide" evidence="1">
    <location>
        <begin position="1"/>
        <end position="19"/>
    </location>
</feature>
<dbReference type="RefSeq" id="WP_345738611.1">
    <property type="nucleotide sequence ID" value="NZ_BAABIA010000011.1"/>
</dbReference>
<protein>
    <submittedName>
        <fullName evidence="2">Uncharacterized protein</fullName>
    </submittedName>
</protein>
<evidence type="ECO:0000313" key="2">
    <source>
        <dbReference type="EMBL" id="GAA5148338.1"/>
    </source>
</evidence>
<organism evidence="2 3">
    <name type="scientific">Prosthecobacter algae</name>
    <dbReference type="NCBI Taxonomy" id="1144682"/>
    <lineage>
        <taxon>Bacteria</taxon>
        <taxon>Pseudomonadati</taxon>
        <taxon>Verrucomicrobiota</taxon>
        <taxon>Verrucomicrobiia</taxon>
        <taxon>Verrucomicrobiales</taxon>
        <taxon>Verrucomicrobiaceae</taxon>
        <taxon>Prosthecobacter</taxon>
    </lineage>
</organism>